<dbReference type="SUPFAM" id="SSF46458">
    <property type="entry name" value="Globin-like"/>
    <property type="match status" value="1"/>
</dbReference>
<feature type="binding site" description="covalent" evidence="15">
    <location>
        <position position="82"/>
    </location>
    <ligand>
        <name>(2R,3E)-phycocyanobilin</name>
        <dbReference type="ChEBI" id="CHEBI:85275"/>
        <label>2</label>
    </ligand>
</feature>
<dbReference type="PANTHER" id="PTHR34011">
    <property type="entry name" value="PHYCOBILISOME 32.1 KDA LINKER POLYPEPTIDE, PHYCOCYANIN-ASSOCIATED, ROD 2-RELATED"/>
    <property type="match status" value="1"/>
</dbReference>
<evidence type="ECO:0000256" key="10">
    <source>
        <dbReference type="ARBA" id="ARBA00022982"/>
    </source>
</evidence>
<keyword evidence="7" id="KW-0042">Antenna complex</keyword>
<keyword evidence="11 17" id="KW-0157">Chromophore</keyword>
<keyword evidence="14 17" id="KW-0089">Bile pigment</keyword>
<evidence type="ECO:0000256" key="1">
    <source>
        <dbReference type="ARBA" id="ARBA00004185"/>
    </source>
</evidence>
<evidence type="ECO:0000256" key="15">
    <source>
        <dbReference type="PIRSR" id="PIRSR000081-1"/>
    </source>
</evidence>
<keyword evidence="3 17" id="KW-0813">Transport</keyword>
<dbReference type="RefSeq" id="YP_009628911.1">
    <property type="nucleotide sequence ID" value="NC_042171.1"/>
</dbReference>
<keyword evidence="5 17" id="KW-0150">Chloroplast</keyword>
<feature type="binding site" evidence="15">
    <location>
        <position position="77"/>
    </location>
    <ligand>
        <name>(2R,3E)-phycocyanobilin</name>
        <dbReference type="ChEBI" id="CHEBI:85275"/>
        <label>2</label>
    </ligand>
</feature>
<feature type="binding site" evidence="15">
    <location>
        <position position="72"/>
    </location>
    <ligand>
        <name>(2R,3E)-phycocyanobilin</name>
        <dbReference type="ChEBI" id="CHEBI:85275"/>
        <label>2</label>
    </ligand>
</feature>
<reference evidence="18" key="1">
    <citation type="journal article" date="2019" name="Phycologia">
        <title>Chloroplast and mitochondrial genomes of Balbiania investiens (Balbianiales, Nemaliophycidae).</title>
        <authorList>
            <person name="Evans J.R."/>
            <person name="StAmour N."/>
            <person name="Verbruggen H."/>
            <person name="Salomaki E.D."/>
            <person name="Vis M.L."/>
        </authorList>
    </citation>
    <scope>NUCLEOTIDE SEQUENCE</scope>
</reference>
<proteinExistence type="inferred from homology"/>
<comment type="subcellular location">
    <subcellularLocation>
        <location evidence="1 17">Plastid</location>
        <location evidence="1 17">Chloroplast thylakoid membrane</location>
        <topology evidence="1 17">Peripheral membrane protein</topology>
        <orientation evidence="1 17">Stromal side</orientation>
    </subcellularLocation>
</comment>
<dbReference type="Pfam" id="PF00502">
    <property type="entry name" value="Phycobilisome"/>
    <property type="match status" value="1"/>
</dbReference>
<dbReference type="Gene3D" id="1.10.490.20">
    <property type="entry name" value="Phycocyanins"/>
    <property type="match status" value="1"/>
</dbReference>
<organism evidence="18">
    <name type="scientific">Balbiania investiens</name>
    <dbReference type="NCBI Taxonomy" id="111861"/>
    <lineage>
        <taxon>Eukaryota</taxon>
        <taxon>Rhodophyta</taxon>
        <taxon>Florideophyceae</taxon>
        <taxon>Nemaliophycidae</taxon>
        <taxon>Balbianiales</taxon>
        <taxon>Balbianiaceae</taxon>
        <taxon>Balbiania</taxon>
    </lineage>
</organism>
<dbReference type="InterPro" id="IPR009050">
    <property type="entry name" value="Globin-like_sf"/>
</dbReference>
<keyword evidence="12 17" id="KW-0793">Thylakoid</keyword>
<keyword evidence="8 17" id="KW-0934">Plastid</keyword>
<dbReference type="EMBL" id="MH026108">
    <property type="protein sequence ID" value="QBX88694.1"/>
    <property type="molecule type" value="Genomic_DNA"/>
</dbReference>
<evidence type="ECO:0000256" key="6">
    <source>
        <dbReference type="ARBA" id="ARBA00022531"/>
    </source>
</evidence>
<evidence type="ECO:0000256" key="9">
    <source>
        <dbReference type="ARBA" id="ARBA00022738"/>
    </source>
</evidence>
<protein>
    <submittedName>
        <fullName evidence="18">Allophycocyanin beta 18 subunit</fullName>
    </submittedName>
</protein>
<evidence type="ECO:0000256" key="3">
    <source>
        <dbReference type="ARBA" id="ARBA00022448"/>
    </source>
</evidence>
<sequence>MQDAISTIVNRYDLTGKYLDSNALQELEAYFLTGLDRITISDLINSNSSNIIKEASAQLYEEQPELLRPGGNSYTTRRYAACLRDIEYYLRYCSYALVAGNLNILEERVLDGLMDTYNSLGVPIGPTIRCIQLIQEIIEEQLENSNTEIADKKILQEPFQYLINMLSK</sequence>
<evidence type="ECO:0000313" key="18">
    <source>
        <dbReference type="EMBL" id="QBX88694.1"/>
    </source>
</evidence>
<dbReference type="NCBIfam" id="TIGR01337">
    <property type="entry name" value="apcB"/>
    <property type="match status" value="1"/>
</dbReference>
<dbReference type="CDD" id="cd12126">
    <property type="entry name" value="APC_beta"/>
    <property type="match status" value="1"/>
</dbReference>
<evidence type="ECO:0000256" key="7">
    <source>
        <dbReference type="ARBA" id="ARBA00022549"/>
    </source>
</evidence>
<dbReference type="PIRSF" id="PIRSF000081">
    <property type="entry name" value="Phycocyanin"/>
    <property type="match status" value="1"/>
</dbReference>
<evidence type="ECO:0000256" key="5">
    <source>
        <dbReference type="ARBA" id="ARBA00022528"/>
    </source>
</evidence>
<comment type="similarity">
    <text evidence="2 17">Belongs to the phycobiliprotein family.</text>
</comment>
<evidence type="ECO:0000256" key="8">
    <source>
        <dbReference type="ARBA" id="ARBA00022640"/>
    </source>
</evidence>
<keyword evidence="9 17" id="KW-0605">Phycobilisome</keyword>
<keyword evidence="4" id="KW-0488">Methylation</keyword>
<gene>
    <name evidence="18" type="primary">apcF</name>
</gene>
<evidence type="ECO:0000256" key="4">
    <source>
        <dbReference type="ARBA" id="ARBA00022481"/>
    </source>
</evidence>
<keyword evidence="10 17" id="KW-0249">Electron transport</keyword>
<evidence type="ECO:0000256" key="17">
    <source>
        <dbReference type="RuleBase" id="RU004438"/>
    </source>
</evidence>
<dbReference type="InterPro" id="IPR038719">
    <property type="entry name" value="Phycobilisome_asu/bsu_sf"/>
</dbReference>
<evidence type="ECO:0000256" key="12">
    <source>
        <dbReference type="ARBA" id="ARBA00023078"/>
    </source>
</evidence>
<evidence type="ECO:0000256" key="14">
    <source>
        <dbReference type="ARBA" id="ARBA00023307"/>
    </source>
</evidence>
<dbReference type="GO" id="GO:0015979">
    <property type="term" value="P:photosynthesis"/>
    <property type="evidence" value="ECO:0007669"/>
    <property type="project" value="UniProtKB-KW"/>
</dbReference>
<dbReference type="GeneID" id="40138860"/>
<dbReference type="InterPro" id="IPR006245">
    <property type="entry name" value="Allophycocyanin_b"/>
</dbReference>
<accession>A0A4D6BL68</accession>
<dbReference type="GO" id="GO:0030089">
    <property type="term" value="C:phycobilisome"/>
    <property type="evidence" value="ECO:0007669"/>
    <property type="project" value="UniProtKB-KW"/>
</dbReference>
<keyword evidence="13 17" id="KW-0472">Membrane</keyword>
<dbReference type="PANTHER" id="PTHR34011:SF3">
    <property type="entry name" value="ALLOPHYCOCYANIN BETA CHAIN"/>
    <property type="match status" value="1"/>
</dbReference>
<geneLocation type="plastid" evidence="18"/>
<evidence type="ECO:0000256" key="2">
    <source>
        <dbReference type="ARBA" id="ARBA00008182"/>
    </source>
</evidence>
<dbReference type="InterPro" id="IPR012128">
    <property type="entry name" value="Phycobilisome_asu/bsu"/>
</dbReference>
<evidence type="ECO:0000256" key="13">
    <source>
        <dbReference type="ARBA" id="ARBA00023136"/>
    </source>
</evidence>
<feature type="modified residue" description="N4-methylasparagine" evidence="16">
    <location>
        <position position="72"/>
    </location>
</feature>
<evidence type="ECO:0000256" key="16">
    <source>
        <dbReference type="PIRSR" id="PIRSR000081-2"/>
    </source>
</evidence>
<name>A0A4D6BL68_9FLOR</name>
<dbReference type="AlphaFoldDB" id="A0A4D6BL68"/>
<evidence type="ECO:0000256" key="11">
    <source>
        <dbReference type="ARBA" id="ARBA00022991"/>
    </source>
</evidence>
<dbReference type="GO" id="GO:0009535">
    <property type="term" value="C:chloroplast thylakoid membrane"/>
    <property type="evidence" value="ECO:0007669"/>
    <property type="project" value="UniProtKB-SubCell"/>
</dbReference>
<keyword evidence="6 17" id="KW-0602">Photosynthesis</keyword>